<feature type="region of interest" description="Disordered" evidence="1">
    <location>
        <begin position="198"/>
        <end position="233"/>
    </location>
</feature>
<feature type="compositionally biased region" description="Low complexity" evidence="1">
    <location>
        <begin position="7"/>
        <end position="22"/>
    </location>
</feature>
<reference evidence="2" key="1">
    <citation type="submission" date="2022-08" db="EMBL/GenBank/DDBJ databases">
        <authorList>
            <consortium name="DOE Joint Genome Institute"/>
            <person name="Min B."/>
            <person name="Riley R."/>
            <person name="Sierra-Patev S."/>
            <person name="Naranjo-Ortiz M."/>
            <person name="Looney B."/>
            <person name="Konkel Z."/>
            <person name="Slot J.C."/>
            <person name="Sakamoto Y."/>
            <person name="Steenwyk J.L."/>
            <person name="Rokas A."/>
            <person name="Carro J."/>
            <person name="Camarero S."/>
            <person name="Ferreira P."/>
            <person name="Molpeceres G."/>
            <person name="Ruiz-Duenas F.J."/>
            <person name="Serrano A."/>
            <person name="Henrissat B."/>
            <person name="Drula E."/>
            <person name="Hughes K.W."/>
            <person name="Mata J.L."/>
            <person name="Ishikawa N.K."/>
            <person name="Vargas-Isla R."/>
            <person name="Ushijima S."/>
            <person name="Smith C.A."/>
            <person name="Ahrendt S."/>
            <person name="Andreopoulos W."/>
            <person name="He G."/>
            <person name="Labutti K."/>
            <person name="Lipzen A."/>
            <person name="Ng V."/>
            <person name="Sandor L."/>
            <person name="Barry K."/>
            <person name="Martinez A.T."/>
            <person name="Xiao Y."/>
            <person name="Gibbons J.G."/>
            <person name="Terashima K."/>
            <person name="Hibbett D.S."/>
            <person name="Grigoriev I.V."/>
        </authorList>
    </citation>
    <scope>NUCLEOTIDE SEQUENCE</scope>
    <source>
        <strain evidence="2">TFB10827</strain>
    </source>
</reference>
<evidence type="ECO:0000256" key="1">
    <source>
        <dbReference type="SAM" id="MobiDB-lite"/>
    </source>
</evidence>
<feature type="region of interest" description="Disordered" evidence="1">
    <location>
        <begin position="423"/>
        <end position="450"/>
    </location>
</feature>
<evidence type="ECO:0000313" key="2">
    <source>
        <dbReference type="EMBL" id="KAJ3991698.1"/>
    </source>
</evidence>
<dbReference type="Gene3D" id="3.80.10.10">
    <property type="entry name" value="Ribonuclease Inhibitor"/>
    <property type="match status" value="1"/>
</dbReference>
<feature type="compositionally biased region" description="Polar residues" evidence="1">
    <location>
        <begin position="224"/>
        <end position="233"/>
    </location>
</feature>
<organism evidence="2 3">
    <name type="scientific">Lentinula boryana</name>
    <dbReference type="NCBI Taxonomy" id="40481"/>
    <lineage>
        <taxon>Eukaryota</taxon>
        <taxon>Fungi</taxon>
        <taxon>Dikarya</taxon>
        <taxon>Basidiomycota</taxon>
        <taxon>Agaricomycotina</taxon>
        <taxon>Agaricomycetes</taxon>
        <taxon>Agaricomycetidae</taxon>
        <taxon>Agaricales</taxon>
        <taxon>Marasmiineae</taxon>
        <taxon>Omphalotaceae</taxon>
        <taxon>Lentinula</taxon>
    </lineage>
</organism>
<dbReference type="Proteomes" id="UP001163828">
    <property type="component" value="Unassembled WGS sequence"/>
</dbReference>
<feature type="region of interest" description="Disordered" evidence="1">
    <location>
        <begin position="249"/>
        <end position="345"/>
    </location>
</feature>
<comment type="caution">
    <text evidence="2">The sequence shown here is derived from an EMBL/GenBank/DDBJ whole genome shotgun (WGS) entry which is preliminary data.</text>
</comment>
<dbReference type="SUPFAM" id="SSF52047">
    <property type="entry name" value="RNI-like"/>
    <property type="match status" value="1"/>
</dbReference>
<accession>A0ABQ8PZV7</accession>
<gene>
    <name evidence="2" type="ORF">F5050DRAFT_1864898</name>
</gene>
<feature type="compositionally biased region" description="Basic and acidic residues" evidence="1">
    <location>
        <begin position="289"/>
        <end position="298"/>
    </location>
</feature>
<dbReference type="EMBL" id="MU790970">
    <property type="protein sequence ID" value="KAJ3991698.1"/>
    <property type="molecule type" value="Genomic_DNA"/>
</dbReference>
<name>A0ABQ8PZV7_9AGAR</name>
<feature type="region of interest" description="Disordered" evidence="1">
    <location>
        <begin position="80"/>
        <end position="104"/>
    </location>
</feature>
<proteinExistence type="predicted"/>
<feature type="compositionally biased region" description="Low complexity" evidence="1">
    <location>
        <begin position="249"/>
        <end position="261"/>
    </location>
</feature>
<feature type="region of interest" description="Disordered" evidence="1">
    <location>
        <begin position="1"/>
        <end position="26"/>
    </location>
</feature>
<feature type="compositionally biased region" description="Low complexity" evidence="1">
    <location>
        <begin position="202"/>
        <end position="223"/>
    </location>
</feature>
<sequence>MHNHTHPSSLSNSCTSPSSQPPNQHINLSLEGIHALRLALALNATLARLPLPDTHLGDAGAITLAEWMGEYRGLRWLDLTRNSRSNPDPSSGGRETARMGANGAGEGLGEAGVLELAQGVKVNTTLRCLDVEVPTGVEGYAREERIKELLELSDEVGILVGRVEEVEIRKGSHKERREQSIISSEGIVYEKTKAKPALRVKVPPNTDSNPSVSSTSTSPTLSTAIDSTVTSPPSATINITHLIFAISDSPPSTSPRNSSSPVFAVQESSIPHSSTLDIDTPSNTSHPSEANEDKNSPRRKDKGKARTSGALLMNGDMEAESEVESESGEEENDGGGEVEREDGDASCGYLWDGEAEAGVRSQIWVAEEGEVFRKGNVLLGPEEIHVDKYIANTMQLLEAMVERLAPRSLHIDNPDEYGSILTPSPLSPTSTPISSTLLSTPLTPVIPPPA</sequence>
<feature type="compositionally biased region" description="Acidic residues" evidence="1">
    <location>
        <begin position="317"/>
        <end position="344"/>
    </location>
</feature>
<feature type="compositionally biased region" description="Polar residues" evidence="1">
    <location>
        <begin position="266"/>
        <end position="288"/>
    </location>
</feature>
<evidence type="ECO:0008006" key="4">
    <source>
        <dbReference type="Google" id="ProtNLM"/>
    </source>
</evidence>
<evidence type="ECO:0000313" key="3">
    <source>
        <dbReference type="Proteomes" id="UP001163828"/>
    </source>
</evidence>
<feature type="compositionally biased region" description="Polar residues" evidence="1">
    <location>
        <begin position="80"/>
        <end position="89"/>
    </location>
</feature>
<feature type="compositionally biased region" description="Low complexity" evidence="1">
    <location>
        <begin position="423"/>
        <end position="443"/>
    </location>
</feature>
<keyword evidence="3" id="KW-1185">Reference proteome</keyword>
<protein>
    <recommendedName>
        <fullName evidence="4">RNI-like protein</fullName>
    </recommendedName>
</protein>
<dbReference type="InterPro" id="IPR032675">
    <property type="entry name" value="LRR_dom_sf"/>
</dbReference>